<dbReference type="EMBL" id="FTLW01000003">
    <property type="protein sequence ID" value="SIQ64923.1"/>
    <property type="molecule type" value="Genomic_DNA"/>
</dbReference>
<accession>A0A1N6UH73</accession>
<dbReference type="AlphaFoldDB" id="A0A1N6UH73"/>
<proteinExistence type="predicted"/>
<dbReference type="STRING" id="1604334.SAMN05421546_1654"/>
<keyword evidence="3" id="KW-1185">Reference proteome</keyword>
<dbReference type="Pfam" id="PF07793">
    <property type="entry name" value="DUF1631"/>
    <property type="match status" value="1"/>
</dbReference>
<feature type="region of interest" description="Disordered" evidence="1">
    <location>
        <begin position="235"/>
        <end position="305"/>
    </location>
</feature>
<protein>
    <recommendedName>
        <fullName evidence="4">Thymidine phosphorylase</fullName>
    </recommendedName>
</protein>
<feature type="region of interest" description="Disordered" evidence="1">
    <location>
        <begin position="633"/>
        <end position="652"/>
    </location>
</feature>
<dbReference type="InterPro" id="IPR012434">
    <property type="entry name" value="DUF1631"/>
</dbReference>
<evidence type="ECO:0000256" key="1">
    <source>
        <dbReference type="SAM" id="MobiDB-lite"/>
    </source>
</evidence>
<evidence type="ECO:0000313" key="3">
    <source>
        <dbReference type="Proteomes" id="UP000241788"/>
    </source>
</evidence>
<reference evidence="3" key="1">
    <citation type="submission" date="2017-01" db="EMBL/GenBank/DDBJ databases">
        <authorList>
            <person name="Varghese N."/>
            <person name="Submissions S."/>
        </authorList>
    </citation>
    <scope>NUCLEOTIDE SEQUENCE [LARGE SCALE GENOMIC DNA]</scope>
    <source>
        <strain evidence="3">UM1</strain>
    </source>
</reference>
<dbReference type="RefSeq" id="WP_076587085.1">
    <property type="nucleotide sequence ID" value="NZ_FTLW01000003.1"/>
</dbReference>
<feature type="compositionally biased region" description="Low complexity" evidence="1">
    <location>
        <begin position="277"/>
        <end position="286"/>
    </location>
</feature>
<dbReference type="OrthoDB" id="6188167at2"/>
<gene>
    <name evidence="2" type="ORF">SAMN05421546_1654</name>
</gene>
<dbReference type="Proteomes" id="UP000241788">
    <property type="component" value="Unassembled WGS sequence"/>
</dbReference>
<evidence type="ECO:0000313" key="2">
    <source>
        <dbReference type="EMBL" id="SIQ64923.1"/>
    </source>
</evidence>
<name>A0A1N6UH73_9GAMM</name>
<organism evidence="2 3">
    <name type="scientific">Solilutibacter tolerans</name>
    <dbReference type="NCBI Taxonomy" id="1604334"/>
    <lineage>
        <taxon>Bacteria</taxon>
        <taxon>Pseudomonadati</taxon>
        <taxon>Pseudomonadota</taxon>
        <taxon>Gammaproteobacteria</taxon>
        <taxon>Lysobacterales</taxon>
        <taxon>Lysobacteraceae</taxon>
        <taxon>Solilutibacter</taxon>
    </lineage>
</organism>
<sequence length="795" mass="88350">MGEQRDIASLADNGLPPRVRKVATQLLQVTESVLGDRIRLMLEHFETHLFKQAERARSPADQSEMLKAVQALRTQSAQFRPAYFKALETRLAQIRSNLPSRTDELLTGAARPSSEWTVHDSVPEVETAEAQLRDLASPIEGTASLSLYLLGQRFGVLAGAPAFSPAQICLGPRTLVDLAGHVSHDVFGDRVSASTIQSHFAQQVLGDYASFADRINETLDAAGVLPGLTYVPVRPTKASKASPAPTPPRTAAEPAAENTPPASPSQPSWTQGREKAQAAGQQPAQPHMGTAHAASPTWGRDDVTGWLEQPAHTPLVPQAPPADFRYLQQLLTAHRIAGKLPPRVVPPPGAEIDSADVDRFLHEIQSQPTSGANQARSIHGLRESLLQRARTEQGPAANLGREDADTFEILSILYAEVAREVRAGSSVHGLLERLQLPVLRLALKDRSFFEEAAHPARQLLNTIAESDASTYGDYAIDPYFEAAMRKAVERMEDDFHGQPEILTEVNDELQSQFRQQVKRSQSNEKRLVEAARGRERMAIAKQTATMALQALLDEQKPPRVVEILMRRAWLDAMTLTALRNGEASPAWQKQIDTTRQILETVNAPEPVQSPELAKEIDSAMRRVGYHETEANALSRHLSRSSTAPRDDNEPTATEISAQIKAHTRLGEEDVESREEKIERAKLPPRTRDEEECYRHLRTLPFGCWIDFIQNQQGEAERRRLSWYSTVTDRALFVNRRGQRVAEMHMDALARLMAQGQLRVVERNQLRLIDRAFRSTVEMLRNTLRGDPKKPVQAAS</sequence>
<evidence type="ECO:0008006" key="4">
    <source>
        <dbReference type="Google" id="ProtNLM"/>
    </source>
</evidence>
<feature type="compositionally biased region" description="Low complexity" evidence="1">
    <location>
        <begin position="235"/>
        <end position="260"/>
    </location>
</feature>